<organism evidence="3 4">
    <name type="scientific">Hydnum rufescens UP504</name>
    <dbReference type="NCBI Taxonomy" id="1448309"/>
    <lineage>
        <taxon>Eukaryota</taxon>
        <taxon>Fungi</taxon>
        <taxon>Dikarya</taxon>
        <taxon>Basidiomycota</taxon>
        <taxon>Agaricomycotina</taxon>
        <taxon>Agaricomycetes</taxon>
        <taxon>Cantharellales</taxon>
        <taxon>Hydnaceae</taxon>
        <taxon>Hydnum</taxon>
    </lineage>
</organism>
<feature type="compositionally biased region" description="Pro residues" evidence="1">
    <location>
        <begin position="247"/>
        <end position="256"/>
    </location>
</feature>
<dbReference type="EMBL" id="MU129010">
    <property type="protein sequence ID" value="KAF9510773.1"/>
    <property type="molecule type" value="Genomic_DNA"/>
</dbReference>
<dbReference type="AlphaFoldDB" id="A0A9P6DTP1"/>
<proteinExistence type="predicted"/>
<gene>
    <name evidence="3" type="ORF">BS47DRAFT_1364294</name>
</gene>
<feature type="compositionally biased region" description="Polar residues" evidence="1">
    <location>
        <begin position="287"/>
        <end position="303"/>
    </location>
</feature>
<feature type="transmembrane region" description="Helical" evidence="2">
    <location>
        <begin position="45"/>
        <end position="65"/>
    </location>
</feature>
<keyword evidence="2" id="KW-1133">Transmembrane helix</keyword>
<reference evidence="3" key="1">
    <citation type="journal article" date="2020" name="Nat. Commun.">
        <title>Large-scale genome sequencing of mycorrhizal fungi provides insights into the early evolution of symbiotic traits.</title>
        <authorList>
            <person name="Miyauchi S."/>
            <person name="Kiss E."/>
            <person name="Kuo A."/>
            <person name="Drula E."/>
            <person name="Kohler A."/>
            <person name="Sanchez-Garcia M."/>
            <person name="Morin E."/>
            <person name="Andreopoulos B."/>
            <person name="Barry K.W."/>
            <person name="Bonito G."/>
            <person name="Buee M."/>
            <person name="Carver A."/>
            <person name="Chen C."/>
            <person name="Cichocki N."/>
            <person name="Clum A."/>
            <person name="Culley D."/>
            <person name="Crous P.W."/>
            <person name="Fauchery L."/>
            <person name="Girlanda M."/>
            <person name="Hayes R.D."/>
            <person name="Keri Z."/>
            <person name="LaButti K."/>
            <person name="Lipzen A."/>
            <person name="Lombard V."/>
            <person name="Magnuson J."/>
            <person name="Maillard F."/>
            <person name="Murat C."/>
            <person name="Nolan M."/>
            <person name="Ohm R.A."/>
            <person name="Pangilinan J."/>
            <person name="Pereira M.F."/>
            <person name="Perotto S."/>
            <person name="Peter M."/>
            <person name="Pfister S."/>
            <person name="Riley R."/>
            <person name="Sitrit Y."/>
            <person name="Stielow J.B."/>
            <person name="Szollosi G."/>
            <person name="Zifcakova L."/>
            <person name="Stursova M."/>
            <person name="Spatafora J.W."/>
            <person name="Tedersoo L."/>
            <person name="Vaario L.M."/>
            <person name="Yamada A."/>
            <person name="Yan M."/>
            <person name="Wang P."/>
            <person name="Xu J."/>
            <person name="Bruns T."/>
            <person name="Baldrian P."/>
            <person name="Vilgalys R."/>
            <person name="Dunand C."/>
            <person name="Henrissat B."/>
            <person name="Grigoriev I.V."/>
            <person name="Hibbett D."/>
            <person name="Nagy L.G."/>
            <person name="Martin F.M."/>
        </authorList>
    </citation>
    <scope>NUCLEOTIDE SEQUENCE</scope>
    <source>
        <strain evidence="3">UP504</strain>
    </source>
</reference>
<feature type="transmembrane region" description="Helical" evidence="2">
    <location>
        <begin position="12"/>
        <end position="33"/>
    </location>
</feature>
<protein>
    <submittedName>
        <fullName evidence="3">Uncharacterized protein</fullName>
    </submittedName>
</protein>
<keyword evidence="2" id="KW-0472">Membrane</keyword>
<evidence type="ECO:0000256" key="1">
    <source>
        <dbReference type="SAM" id="MobiDB-lite"/>
    </source>
</evidence>
<feature type="compositionally biased region" description="Basic residues" evidence="1">
    <location>
        <begin position="267"/>
        <end position="276"/>
    </location>
</feature>
<name>A0A9P6DTP1_9AGAM</name>
<keyword evidence="2" id="KW-0812">Transmembrane</keyword>
<evidence type="ECO:0000313" key="3">
    <source>
        <dbReference type="EMBL" id="KAF9510773.1"/>
    </source>
</evidence>
<dbReference type="Proteomes" id="UP000886523">
    <property type="component" value="Unassembled WGS sequence"/>
</dbReference>
<comment type="caution">
    <text evidence="3">The sequence shown here is derived from an EMBL/GenBank/DDBJ whole genome shotgun (WGS) entry which is preliminary data.</text>
</comment>
<keyword evidence="4" id="KW-1185">Reference proteome</keyword>
<accession>A0A9P6DTP1</accession>
<feature type="region of interest" description="Disordered" evidence="1">
    <location>
        <begin position="214"/>
        <end position="311"/>
    </location>
</feature>
<evidence type="ECO:0000256" key="2">
    <source>
        <dbReference type="SAM" id="Phobius"/>
    </source>
</evidence>
<evidence type="ECO:0000313" key="4">
    <source>
        <dbReference type="Proteomes" id="UP000886523"/>
    </source>
</evidence>
<sequence>MVHPMKKYSPNIATHPLQWVCGTVFEASVYWWWIVDHWGLAWLRALAYFAPVIVIVSSGGCWCGIRARVCGASSFLVSSSSVLAGAGGGLIDISTRGFTNGRKCINRGDSPLVEKKRLRPQLSSVLISAFAGIESHSTTTKGSNDRKQDHIPTVAGHRLNWNQQMNTPQTTIRGTRTQPNGGFQDDNPPNNDPLNEYHTPAAAGLPIIHTSPSKHLTQCPHCGTPQNEHPPDVPNPHKTTIIRLTPPAKPPAPARPPYEKPGMSPYRPRRRNKTRYHTPAGADHVTETTQVPNEQPTEPSTMKTRTRTSPP</sequence>